<evidence type="ECO:0000313" key="1">
    <source>
        <dbReference type="EMBL" id="TID30993.1"/>
    </source>
</evidence>
<dbReference type="EMBL" id="SELW01000071">
    <property type="protein sequence ID" value="TID30993.1"/>
    <property type="molecule type" value="Genomic_DNA"/>
</dbReference>
<organism evidence="1 2">
    <name type="scientific">Pichia inconspicua</name>
    <dbReference type="NCBI Taxonomy" id="52247"/>
    <lineage>
        <taxon>Eukaryota</taxon>
        <taxon>Fungi</taxon>
        <taxon>Dikarya</taxon>
        <taxon>Ascomycota</taxon>
        <taxon>Saccharomycotina</taxon>
        <taxon>Pichiomycetes</taxon>
        <taxon>Pichiales</taxon>
        <taxon>Pichiaceae</taxon>
        <taxon>Pichia</taxon>
    </lineage>
</organism>
<comment type="caution">
    <text evidence="1">The sequence shown here is derived from an EMBL/GenBank/DDBJ whole genome shotgun (WGS) entry which is preliminary data.</text>
</comment>
<dbReference type="Proteomes" id="UP000307173">
    <property type="component" value="Unassembled WGS sequence"/>
</dbReference>
<proteinExistence type="predicted"/>
<protein>
    <submittedName>
        <fullName evidence="1">Uncharacterized protein</fullName>
    </submittedName>
</protein>
<reference evidence="1 2" key="1">
    <citation type="journal article" date="2019" name="Front. Genet.">
        <title>Whole-Genome Sequencing of the Opportunistic Yeast Pathogen Candida inconspicua Uncovers Its Hybrid Origin.</title>
        <authorList>
            <person name="Mixao V."/>
            <person name="Hansen A.P."/>
            <person name="Saus E."/>
            <person name="Boekhout T."/>
            <person name="Lass-Florl C."/>
            <person name="Gabaldon T."/>
        </authorList>
    </citation>
    <scope>NUCLEOTIDE SEQUENCE [LARGE SCALE GENOMIC DNA]</scope>
    <source>
        <strain evidence="1 2">CBS 180</strain>
    </source>
</reference>
<keyword evidence="2" id="KW-1185">Reference proteome</keyword>
<name>A0A4T0X6M5_9ASCO</name>
<evidence type="ECO:0000313" key="2">
    <source>
        <dbReference type="Proteomes" id="UP000307173"/>
    </source>
</evidence>
<gene>
    <name evidence="1" type="ORF">CANINC_000439</name>
</gene>
<accession>A0A4T0X6M5</accession>
<dbReference type="AlphaFoldDB" id="A0A4T0X6M5"/>
<sequence>MQAPYTGCCTYFILDKVFPFIYVTKHVISTRLISNSLVTGWVRAFLSSFEEITRSGFSIAQYVLKTTPTLKPPRIEIFVSRQEANDGHLVKTTLYDLGYRNIRMEASCDNKPVVDTVNKNYALKKPEKIYVNCAAALRSHVRTSEMELFHIRGKSNPADLLTKTLSLSSLQQQLTGEFLKDGFELIPKLKEKEIKIITDENL</sequence>